<feature type="region of interest" description="Disordered" evidence="1">
    <location>
        <begin position="170"/>
        <end position="193"/>
    </location>
</feature>
<feature type="compositionally biased region" description="Basic and acidic residues" evidence="1">
    <location>
        <begin position="177"/>
        <end position="193"/>
    </location>
</feature>
<reference evidence="2" key="1">
    <citation type="journal article" date="2014" name="PLoS ONE">
        <title>Transcriptome-Based Identification of ABC Transporters in the Western Tarnished Plant Bug Lygus hesperus.</title>
        <authorList>
            <person name="Hull J.J."/>
            <person name="Chaney K."/>
            <person name="Geib S.M."/>
            <person name="Fabrick J.A."/>
            <person name="Brent C.S."/>
            <person name="Walsh D."/>
            <person name="Lavine L.C."/>
        </authorList>
    </citation>
    <scope>NUCLEOTIDE SEQUENCE</scope>
</reference>
<feature type="compositionally biased region" description="Low complexity" evidence="1">
    <location>
        <begin position="84"/>
        <end position="98"/>
    </location>
</feature>
<proteinExistence type="predicted"/>
<organism evidence="2">
    <name type="scientific">Lygus hesperus</name>
    <name type="common">Western plant bug</name>
    <dbReference type="NCBI Taxonomy" id="30085"/>
    <lineage>
        <taxon>Eukaryota</taxon>
        <taxon>Metazoa</taxon>
        <taxon>Ecdysozoa</taxon>
        <taxon>Arthropoda</taxon>
        <taxon>Hexapoda</taxon>
        <taxon>Insecta</taxon>
        <taxon>Pterygota</taxon>
        <taxon>Neoptera</taxon>
        <taxon>Paraneoptera</taxon>
        <taxon>Hemiptera</taxon>
        <taxon>Heteroptera</taxon>
        <taxon>Panheteroptera</taxon>
        <taxon>Cimicomorpha</taxon>
        <taxon>Miridae</taxon>
        <taxon>Mirini</taxon>
        <taxon>Lygus</taxon>
    </lineage>
</organism>
<dbReference type="EMBL" id="GBHO01014342">
    <property type="protein sequence ID" value="JAG29262.1"/>
    <property type="molecule type" value="Transcribed_RNA"/>
</dbReference>
<protein>
    <submittedName>
        <fullName evidence="2">Retrovirus-related Pol polyprotein from transposon TNT 1-94</fullName>
    </submittedName>
</protein>
<evidence type="ECO:0000256" key="1">
    <source>
        <dbReference type="SAM" id="MobiDB-lite"/>
    </source>
</evidence>
<name>A0A0A9Y873_LYGHE</name>
<feature type="non-terminal residue" evidence="2">
    <location>
        <position position="1"/>
    </location>
</feature>
<accession>A0A0A9Y873</accession>
<reference evidence="2" key="2">
    <citation type="submission" date="2014-07" db="EMBL/GenBank/DDBJ databases">
        <authorList>
            <person name="Hull J."/>
        </authorList>
    </citation>
    <scope>NUCLEOTIDE SEQUENCE</scope>
</reference>
<evidence type="ECO:0000313" key="2">
    <source>
        <dbReference type="EMBL" id="JAG29262.1"/>
    </source>
</evidence>
<feature type="region of interest" description="Disordered" evidence="1">
    <location>
        <begin position="83"/>
        <end position="110"/>
    </location>
</feature>
<sequence length="193" mass="20883">FPSPCTGIRNRLSDCVTDELFALLIVMQLNEASILSLLLTVEILAIPSEVEDSTSVFTVQNECSSSTTEGTVVNEMELLKELDSSSPRTTVTGSSTTTEKSRNHHASGTSAEKIIPEKVPWLVKILAKSGSHIFSGALITWQKVVTTCNAATSVQSKYVTAGFSGKEPQKRNILAKSADKRCRPRKDPDIGKV</sequence>
<dbReference type="AlphaFoldDB" id="A0A0A9Y873"/>
<gene>
    <name evidence="2" type="primary">POLX_21</name>
    <name evidence="2" type="ORF">CM83_11178</name>
</gene>